<organism evidence="13 14">
    <name type="scientific">Candidatus Falkowbacteria bacterium CG10_big_fil_rev_8_21_14_0_10_43_11</name>
    <dbReference type="NCBI Taxonomy" id="1974568"/>
    <lineage>
        <taxon>Bacteria</taxon>
        <taxon>Candidatus Falkowiibacteriota</taxon>
    </lineage>
</organism>
<dbReference type="GO" id="GO:0006261">
    <property type="term" value="P:DNA-templated DNA replication"/>
    <property type="evidence" value="ECO:0007669"/>
    <property type="project" value="UniProtKB-UniRule"/>
</dbReference>
<keyword evidence="3 9" id="KW-0547">Nucleotide-binding</keyword>
<dbReference type="InterPro" id="IPR005743">
    <property type="entry name" value="GyrA"/>
</dbReference>
<evidence type="ECO:0000256" key="8">
    <source>
        <dbReference type="ARBA" id="ARBA00063644"/>
    </source>
</evidence>
<evidence type="ECO:0000256" key="5">
    <source>
        <dbReference type="ARBA" id="ARBA00023029"/>
    </source>
</evidence>
<dbReference type="Gene3D" id="1.10.268.10">
    <property type="entry name" value="Topoisomerase, domain 3"/>
    <property type="match status" value="1"/>
</dbReference>
<dbReference type="NCBIfam" id="NF004044">
    <property type="entry name" value="PRK05561.1"/>
    <property type="match status" value="1"/>
</dbReference>
<evidence type="ECO:0000256" key="6">
    <source>
        <dbReference type="ARBA" id="ARBA00023125"/>
    </source>
</evidence>
<evidence type="ECO:0000256" key="1">
    <source>
        <dbReference type="ARBA" id="ARBA00000185"/>
    </source>
</evidence>
<comment type="catalytic activity">
    <reaction evidence="1 9 10">
        <text>ATP-dependent breakage, passage and rejoining of double-stranded DNA.</text>
        <dbReference type="EC" id="5.6.2.2"/>
    </reaction>
</comment>
<dbReference type="InterPro" id="IPR006691">
    <property type="entry name" value="GyrA/parC_rep"/>
</dbReference>
<dbReference type="FunFam" id="2.120.10.90:FF:000005">
    <property type="entry name" value="DNA topoisomerase 4 subunit A"/>
    <property type="match status" value="1"/>
</dbReference>
<keyword evidence="7 9" id="KW-0413">Isomerase</keyword>
<dbReference type="FunFam" id="3.90.199.10:FF:000001">
    <property type="entry name" value="DNA gyrase subunit A"/>
    <property type="match status" value="1"/>
</dbReference>
<dbReference type="HAMAP" id="MF_01897">
    <property type="entry name" value="GyrA"/>
    <property type="match status" value="1"/>
</dbReference>
<keyword evidence="5 9" id="KW-0799">Topoisomerase</keyword>
<reference evidence="14" key="1">
    <citation type="submission" date="2017-09" db="EMBL/GenBank/DDBJ databases">
        <title>Depth-based differentiation of microbial function through sediment-hosted aquifers and enrichment of novel symbionts in the deep terrestrial subsurface.</title>
        <authorList>
            <person name="Probst A.J."/>
            <person name="Ladd B."/>
            <person name="Jarett J.K."/>
            <person name="Geller-Mcgrath D.E."/>
            <person name="Sieber C.M.K."/>
            <person name="Emerson J.B."/>
            <person name="Anantharaman K."/>
            <person name="Thomas B.C."/>
            <person name="Malmstrom R."/>
            <person name="Stieglmeier M."/>
            <person name="Klingl A."/>
            <person name="Woyke T."/>
            <person name="Ryan C.M."/>
            <person name="Banfield J.F."/>
        </authorList>
    </citation>
    <scope>NUCLEOTIDE SEQUENCE [LARGE SCALE GENOMIC DNA]</scope>
</reference>
<evidence type="ECO:0000256" key="4">
    <source>
        <dbReference type="ARBA" id="ARBA00022840"/>
    </source>
</evidence>
<dbReference type="CDD" id="cd00187">
    <property type="entry name" value="TOP4c"/>
    <property type="match status" value="1"/>
</dbReference>
<gene>
    <name evidence="9" type="primary">gyrA</name>
    <name evidence="13" type="ORF">COU00_00805</name>
</gene>
<dbReference type="InterPro" id="IPR013760">
    <property type="entry name" value="Topo_IIA-like_dom_sf"/>
</dbReference>
<dbReference type="FunFam" id="3.30.1360.40:FF:000002">
    <property type="entry name" value="DNA gyrase subunit A"/>
    <property type="match status" value="1"/>
</dbReference>
<dbReference type="InterPro" id="IPR050220">
    <property type="entry name" value="Type_II_DNA_Topoisomerases"/>
</dbReference>
<dbReference type="GO" id="GO:0034335">
    <property type="term" value="F:DNA negative supercoiling activity"/>
    <property type="evidence" value="ECO:0007669"/>
    <property type="project" value="UniProtKB-ARBA"/>
</dbReference>
<protein>
    <recommendedName>
        <fullName evidence="9">DNA gyrase subunit A</fullName>
        <ecNumber evidence="9">5.6.2.2</ecNumber>
    </recommendedName>
</protein>
<dbReference type="AlphaFoldDB" id="A0A2M6WMS7"/>
<dbReference type="Pfam" id="PF03989">
    <property type="entry name" value="DNA_gyraseA_C"/>
    <property type="match status" value="6"/>
</dbReference>
<dbReference type="InterPro" id="IPR013758">
    <property type="entry name" value="Topo_IIA_A/C_ab"/>
</dbReference>
<keyword evidence="6 9" id="KW-0238">DNA-binding</keyword>
<dbReference type="PROSITE" id="PS52040">
    <property type="entry name" value="TOPO_IIA"/>
    <property type="match status" value="1"/>
</dbReference>
<feature type="compositionally biased region" description="Basic and acidic residues" evidence="11">
    <location>
        <begin position="8"/>
        <end position="18"/>
    </location>
</feature>
<dbReference type="InterPro" id="IPR035516">
    <property type="entry name" value="Gyrase/topoIV_suA_C"/>
</dbReference>
<evidence type="ECO:0000256" key="7">
    <source>
        <dbReference type="ARBA" id="ARBA00023235"/>
    </source>
</evidence>
<dbReference type="SMART" id="SM00434">
    <property type="entry name" value="TOP4c"/>
    <property type="match status" value="1"/>
</dbReference>
<dbReference type="GO" id="GO:0003677">
    <property type="term" value="F:DNA binding"/>
    <property type="evidence" value="ECO:0007669"/>
    <property type="project" value="UniProtKB-UniRule"/>
</dbReference>
<evidence type="ECO:0000256" key="9">
    <source>
        <dbReference type="HAMAP-Rule" id="MF_01897"/>
    </source>
</evidence>
<feature type="region of interest" description="Disordered" evidence="11">
    <location>
        <begin position="1"/>
        <end position="32"/>
    </location>
</feature>
<comment type="subunit">
    <text evidence="9">Heterotetramer, composed of two GyrA and two GyrB chains. In the heterotetramer, GyrA contains the active site tyrosine that forms a transient covalent intermediate with DNA, while GyrB binds cofactors and catalyzes ATP hydrolysis.</text>
</comment>
<evidence type="ECO:0000256" key="3">
    <source>
        <dbReference type="ARBA" id="ARBA00022741"/>
    </source>
</evidence>
<dbReference type="PANTHER" id="PTHR43493:SF5">
    <property type="entry name" value="DNA GYRASE SUBUNIT A, CHLOROPLASTIC_MITOCHONDRIAL"/>
    <property type="match status" value="1"/>
</dbReference>
<dbReference type="GO" id="GO:0005737">
    <property type="term" value="C:cytoplasm"/>
    <property type="evidence" value="ECO:0007669"/>
    <property type="project" value="UniProtKB-SubCell"/>
</dbReference>
<dbReference type="NCBIfam" id="TIGR01063">
    <property type="entry name" value="gyrA"/>
    <property type="match status" value="1"/>
</dbReference>
<dbReference type="EC" id="5.6.2.2" evidence="9"/>
<comment type="subcellular location">
    <subcellularLocation>
        <location evidence="9">Cytoplasm</location>
    </subcellularLocation>
</comment>
<dbReference type="FunFam" id="1.10.268.10:FF:000001">
    <property type="entry name" value="DNA gyrase subunit A"/>
    <property type="match status" value="1"/>
</dbReference>
<dbReference type="InterPro" id="IPR013757">
    <property type="entry name" value="Topo_IIA_A_a_sf"/>
</dbReference>
<dbReference type="InterPro" id="IPR002205">
    <property type="entry name" value="Topo_IIA_dom_A"/>
</dbReference>
<dbReference type="SUPFAM" id="SSF56719">
    <property type="entry name" value="Type II DNA topoisomerase"/>
    <property type="match status" value="1"/>
</dbReference>
<evidence type="ECO:0000256" key="11">
    <source>
        <dbReference type="SAM" id="MobiDB-lite"/>
    </source>
</evidence>
<keyword evidence="4 9" id="KW-0067">ATP-binding</keyword>
<dbReference type="GO" id="GO:0006265">
    <property type="term" value="P:DNA topological change"/>
    <property type="evidence" value="ECO:0007669"/>
    <property type="project" value="UniProtKB-UniRule"/>
</dbReference>
<name>A0A2M6WMS7_9BACT</name>
<feature type="short sequence motif" description="GyrA-box" evidence="9">
    <location>
        <begin position="561"/>
        <end position="567"/>
    </location>
</feature>
<comment type="miscellaneous">
    <text evidence="9">Few gyrases are as efficient as E.coli at forming negative supercoils. Not all organisms have 2 type II topoisomerases; in organisms with a single type II topoisomerase this enzyme also has to decatenate newly replicated chromosomes.</text>
</comment>
<dbReference type="Proteomes" id="UP000229335">
    <property type="component" value="Unassembled WGS sequence"/>
</dbReference>
<evidence type="ECO:0000313" key="14">
    <source>
        <dbReference type="Proteomes" id="UP000229335"/>
    </source>
</evidence>
<evidence type="ECO:0000259" key="12">
    <source>
        <dbReference type="PROSITE" id="PS52040"/>
    </source>
</evidence>
<dbReference type="Gene3D" id="3.90.199.10">
    <property type="entry name" value="Topoisomerase II, domain 5"/>
    <property type="match status" value="1"/>
</dbReference>
<feature type="domain" description="Topo IIA-type catalytic" evidence="12">
    <location>
        <begin position="68"/>
        <end position="534"/>
    </location>
</feature>
<dbReference type="Gene3D" id="3.30.1360.40">
    <property type="match status" value="1"/>
</dbReference>
<evidence type="ECO:0000256" key="10">
    <source>
        <dbReference type="PROSITE-ProRule" id="PRU01384"/>
    </source>
</evidence>
<comment type="similarity">
    <text evidence="2 9">Belongs to the type II topoisomerase GyrA/ParC subunit family.</text>
</comment>
<comment type="caution">
    <text evidence="13">The sequence shown here is derived from an EMBL/GenBank/DDBJ whole genome shotgun (WGS) entry which is preliminary data.</text>
</comment>
<dbReference type="EMBL" id="PFAS01000008">
    <property type="protein sequence ID" value="PIT94099.1"/>
    <property type="molecule type" value="Genomic_DNA"/>
</dbReference>
<comment type="function">
    <text evidence="9">A type II topoisomerase that negatively supercoils closed circular double-stranded (ds) DNA in an ATP-dependent manner to modulate DNA topology and maintain chromosomes in an underwound state. Negative supercoiling favors strand separation, and DNA replication, transcription, recombination and repair, all of which involve strand separation. Also able to catalyze the interconversion of other topological isomers of dsDNA rings, including catenanes and knotted rings. Type II topoisomerases break and join 2 DNA strands simultaneously in an ATP-dependent manner.</text>
</comment>
<dbReference type="NCBIfam" id="NF004043">
    <property type="entry name" value="PRK05560.1"/>
    <property type="match status" value="1"/>
</dbReference>
<evidence type="ECO:0000313" key="13">
    <source>
        <dbReference type="EMBL" id="PIT94099.1"/>
    </source>
</evidence>
<dbReference type="GO" id="GO:0009330">
    <property type="term" value="C:DNA topoisomerase type II (double strand cut, ATP-hydrolyzing) complex"/>
    <property type="evidence" value="ECO:0007669"/>
    <property type="project" value="TreeGrafter"/>
</dbReference>
<evidence type="ECO:0000256" key="2">
    <source>
        <dbReference type="ARBA" id="ARBA00008263"/>
    </source>
</evidence>
<dbReference type="GO" id="GO:0005524">
    <property type="term" value="F:ATP binding"/>
    <property type="evidence" value="ECO:0007669"/>
    <property type="project" value="UniProtKB-UniRule"/>
</dbReference>
<accession>A0A2M6WMS7</accession>
<feature type="active site" description="O-(5'-phospho-DNA)-tyrosine intermediate" evidence="9 10">
    <location>
        <position position="156"/>
    </location>
</feature>
<dbReference type="SUPFAM" id="SSF101904">
    <property type="entry name" value="GyrA/ParC C-terminal domain-like"/>
    <property type="match status" value="1"/>
</dbReference>
<proteinExistence type="inferred from homology"/>
<comment type="subunit">
    <text evidence="8">Heterotetramer composed of ParC and ParE.</text>
</comment>
<keyword evidence="9" id="KW-0963">Cytoplasm</keyword>
<dbReference type="GO" id="GO:0005694">
    <property type="term" value="C:chromosome"/>
    <property type="evidence" value="ECO:0007669"/>
    <property type="project" value="InterPro"/>
</dbReference>
<sequence>MSKKEKPKKIEPEQEESKGQAAEPALPSQVVKETQKTEYGLVTPTSLATEMRSSYLDYAMSVIVARALPDVRDGMKPVHRRILYAMWSLGLRAGGKFRKSATVVGEVLGKYHPHGDTAVYESMVRMAQDFSMRYMLVKGQGNFGSMDGDSAAAMRYTEAKLSAISEELISDLEKNTVDFIPNYDGSQKEPVVFPAKLPNLLLNGALGIAVGMATNIPPHNLTELCQGINYLIDHPDASVDELMEFVKGPDFPTGGIIYDASEIKKAYATGKGAIVMRAKADITEDKAGAAKIIVSEIPYQVNKAELVEKIADLVKDKKIEGIKDLRDESNKDGVRVVIELKRDTYPKKILNSLFKHTSLQTTFHVNLIALVDGIQPKLLNLKMALDEYLKHRTEVVRRRTQFELDKAKARAHILEGLMIALKNIDAVIKVIKASKDKDIARVNLMKRFKLTEIQAVAILEMRLQNLANLEQQKVADELGEKRKLIKELEEILKSKVKIAKIIKDDLQGLIDKYGDERRTKIIASSVKEFKQEDLVPNEPTVVIMTRDGYIKRVPPETFKVQGRGGKGVMGLSTKEEDIVEFFFTTMTHSDILFFTTRGRVFQLKVYDVPVASRTSKGQAIVNFLQLLSTEKVTTILPLDKLTKTDAKFLFMATEKGLVKKVELDAFNNVRRSGLIAIKVKDDDRLIWTKPTSGKDQVILITAKGQSIRFKETDVRVMGRNASGVFGIRIKKDDRVIGMGIIKSEPMNAKLYQLLVASEFGFGKRSALGFYKVQARAGSGIKTFKVTGKTGQLVNAYVANSANMKDKDLIIISEKGQVIRLPFNSVPTLGRDTQGVRLMRFKENEDKIANVTWI</sequence>
<dbReference type="Gene3D" id="2.120.10.90">
    <property type="entry name" value="DNA gyrase/topoisomerase IV, subunit A, C-terminal"/>
    <property type="match status" value="1"/>
</dbReference>
<dbReference type="PANTHER" id="PTHR43493">
    <property type="entry name" value="DNA GYRASE/TOPOISOMERASE SUBUNIT A"/>
    <property type="match status" value="1"/>
</dbReference>
<dbReference type="Pfam" id="PF00521">
    <property type="entry name" value="DNA_topoisoIV"/>
    <property type="match status" value="1"/>
</dbReference>